<sequence length="375" mass="41003">MLKLKMAMAWLIPLFILSSLGLTAAGQESVEFLTLCHTPQDILEASSSSSSPLAVQVNHEDLNGVSSSILLAEHWLRSNVLPYYPASNITTILVTNQNLGLLLHSLKSLHHSLRRWGLENHIKVSFAYNNNNKASHDEMVKLKPILEFLQSVNSTYSLIHSHYKDFTLLSSHLHSIKKLGFLSLNTINFVTPTIPNGRRRKLSASKIAEPPLDFPVPYPAPPKNVGQGNPLPPLAQIVSSPPPLQQPPAPFLVPAPSSPPEGFDLPPCNPIDNNGSPSPMIIPVQKLWCVAKPHVPEDTLQEGLDYACGEGGADCTDILPQGNCYSPDTVVAHASYAFNSYWQKHKRHGGTCSFGGTAMLINSDPSYLQCRFTLS</sequence>
<feature type="chain" id="PRO_5045805341" description="X8 domain-containing protein" evidence="4">
    <location>
        <begin position="26"/>
        <end position="375"/>
    </location>
</feature>
<keyword evidence="2" id="KW-0336">GPI-anchor</keyword>
<keyword evidence="3 4" id="KW-0732">Signal</keyword>
<comment type="caution">
    <text evidence="6">The sequence shown here is derived from an EMBL/GenBank/DDBJ whole genome shotgun (WGS) entry which is preliminary data.</text>
</comment>
<protein>
    <recommendedName>
        <fullName evidence="5">X8 domain-containing protein</fullName>
    </recommendedName>
</protein>
<organism evidence="6 7">
    <name type="scientific">Stylosanthes scabra</name>
    <dbReference type="NCBI Taxonomy" id="79078"/>
    <lineage>
        <taxon>Eukaryota</taxon>
        <taxon>Viridiplantae</taxon>
        <taxon>Streptophyta</taxon>
        <taxon>Embryophyta</taxon>
        <taxon>Tracheophyta</taxon>
        <taxon>Spermatophyta</taxon>
        <taxon>Magnoliopsida</taxon>
        <taxon>eudicotyledons</taxon>
        <taxon>Gunneridae</taxon>
        <taxon>Pentapetalae</taxon>
        <taxon>rosids</taxon>
        <taxon>fabids</taxon>
        <taxon>Fabales</taxon>
        <taxon>Fabaceae</taxon>
        <taxon>Papilionoideae</taxon>
        <taxon>50 kb inversion clade</taxon>
        <taxon>dalbergioids sensu lato</taxon>
        <taxon>Dalbergieae</taxon>
        <taxon>Pterocarpus clade</taxon>
        <taxon>Stylosanthes</taxon>
    </lineage>
</organism>
<reference evidence="6 7" key="1">
    <citation type="journal article" date="2023" name="Plants (Basel)">
        <title>Bridging the Gap: Combining Genomics and Transcriptomics Approaches to Understand Stylosanthes scabra, an Orphan Legume from the Brazilian Caatinga.</title>
        <authorList>
            <person name="Ferreira-Neto J.R.C."/>
            <person name="da Silva M.D."/>
            <person name="Binneck E."/>
            <person name="de Melo N.F."/>
            <person name="da Silva R.H."/>
            <person name="de Melo A.L.T.M."/>
            <person name="Pandolfi V."/>
            <person name="Bustamante F.O."/>
            <person name="Brasileiro-Vidal A.C."/>
            <person name="Benko-Iseppon A.M."/>
        </authorList>
    </citation>
    <scope>NUCLEOTIDE SEQUENCE [LARGE SCALE GENOMIC DNA]</scope>
    <source>
        <tissue evidence="6">Leaves</tissue>
    </source>
</reference>
<evidence type="ECO:0000256" key="1">
    <source>
        <dbReference type="ARBA" id="ARBA00004609"/>
    </source>
</evidence>
<name>A0ABU6X9J9_9FABA</name>
<keyword evidence="2" id="KW-0449">Lipoprotein</keyword>
<proteinExistence type="predicted"/>
<dbReference type="SUPFAM" id="SSF51445">
    <property type="entry name" value="(Trans)glycosidases"/>
    <property type="match status" value="1"/>
</dbReference>
<evidence type="ECO:0000256" key="4">
    <source>
        <dbReference type="SAM" id="SignalP"/>
    </source>
</evidence>
<evidence type="ECO:0000259" key="5">
    <source>
        <dbReference type="SMART" id="SM00768"/>
    </source>
</evidence>
<dbReference type="PANTHER" id="PTHR31044:SF140">
    <property type="entry name" value="EXPRESSED PROTEIN"/>
    <property type="match status" value="1"/>
</dbReference>
<dbReference type="EMBL" id="JASCZI010211585">
    <property type="protein sequence ID" value="MED6194764.1"/>
    <property type="molecule type" value="Genomic_DNA"/>
</dbReference>
<keyword evidence="2" id="KW-0325">Glycoprotein</keyword>
<dbReference type="Gene3D" id="3.20.20.80">
    <property type="entry name" value="Glycosidases"/>
    <property type="match status" value="1"/>
</dbReference>
<feature type="signal peptide" evidence="4">
    <location>
        <begin position="1"/>
        <end position="25"/>
    </location>
</feature>
<keyword evidence="2" id="KW-0472">Membrane</keyword>
<dbReference type="InterPro" id="IPR012946">
    <property type="entry name" value="X8"/>
</dbReference>
<dbReference type="Pfam" id="PF07983">
    <property type="entry name" value="X8"/>
    <property type="match status" value="1"/>
</dbReference>
<dbReference type="PANTHER" id="PTHR31044">
    <property type="entry name" value="BETA-1,3 GLUCANASE"/>
    <property type="match status" value="1"/>
</dbReference>
<evidence type="ECO:0000313" key="6">
    <source>
        <dbReference type="EMBL" id="MED6194764.1"/>
    </source>
</evidence>
<evidence type="ECO:0000313" key="7">
    <source>
        <dbReference type="Proteomes" id="UP001341840"/>
    </source>
</evidence>
<keyword evidence="7" id="KW-1185">Reference proteome</keyword>
<comment type="subcellular location">
    <subcellularLocation>
        <location evidence="1">Cell membrane</location>
        <topology evidence="1">Lipid-anchor</topology>
        <topology evidence="1">GPI-anchor</topology>
    </subcellularLocation>
</comment>
<feature type="domain" description="X8" evidence="5">
    <location>
        <begin position="287"/>
        <end position="372"/>
    </location>
</feature>
<evidence type="ECO:0000256" key="3">
    <source>
        <dbReference type="ARBA" id="ARBA00022729"/>
    </source>
</evidence>
<dbReference type="SMART" id="SM00768">
    <property type="entry name" value="X8"/>
    <property type="match status" value="1"/>
</dbReference>
<dbReference type="Gene3D" id="1.20.58.1040">
    <property type="match status" value="1"/>
</dbReference>
<evidence type="ECO:0000256" key="2">
    <source>
        <dbReference type="ARBA" id="ARBA00022622"/>
    </source>
</evidence>
<gene>
    <name evidence="6" type="ORF">PIB30_031637</name>
</gene>
<dbReference type="InterPro" id="IPR044788">
    <property type="entry name" value="X8_dom_prot"/>
</dbReference>
<accession>A0ABU6X9J9</accession>
<dbReference type="Proteomes" id="UP001341840">
    <property type="component" value="Unassembled WGS sequence"/>
</dbReference>
<dbReference type="InterPro" id="IPR017853">
    <property type="entry name" value="GH"/>
</dbReference>